<gene>
    <name evidence="1" type="ORF">QTL97_12105</name>
</gene>
<dbReference type="AlphaFoldDB" id="A0AAW9AAQ0"/>
<dbReference type="RefSeq" id="WP_317940877.1">
    <property type="nucleotide sequence ID" value="NZ_JAUBDJ010000007.1"/>
</dbReference>
<proteinExistence type="predicted"/>
<sequence>MNKIIQSLVKEIIRIEVSGKRIVGGSLIDVGSDMIVLFNGMDYMYIPLNHIRSFEASSENENNVQTPTELPSIVAEEIQEDLSFEQVLTKAKGRLVEIYVSGIQSLHGTITGITKNYIVFQSPIYKKMYIALEHIKWLIPLAQDYKLYGLENNFVPSQSNNETFSDTFESQVEQFKNKIVFLNVGERESFIGKINNVEQQIIEFQLANAAKIFLNLRHIKTLHEV</sequence>
<accession>A0AAW9AAQ0</accession>
<evidence type="ECO:0000313" key="1">
    <source>
        <dbReference type="EMBL" id="MDW0117683.1"/>
    </source>
</evidence>
<comment type="caution">
    <text evidence="1">The sequence shown here is derived from an EMBL/GenBank/DDBJ whole genome shotgun (WGS) entry which is preliminary data.</text>
</comment>
<evidence type="ECO:0000313" key="2">
    <source>
        <dbReference type="Proteomes" id="UP001271648"/>
    </source>
</evidence>
<dbReference type="EMBL" id="JAUBDJ010000007">
    <property type="protein sequence ID" value="MDW0117683.1"/>
    <property type="molecule type" value="Genomic_DNA"/>
</dbReference>
<reference evidence="1 2" key="1">
    <citation type="submission" date="2023-06" db="EMBL/GenBank/DDBJ databases">
        <title>Sporosarcina sp. nov., isolated from Korean traditional fermented seafood 'Jeotgal'.</title>
        <authorList>
            <person name="Yang A.I."/>
            <person name="Shin N.-R."/>
        </authorList>
    </citation>
    <scope>NUCLEOTIDE SEQUENCE [LARGE SCALE GENOMIC DNA]</scope>
    <source>
        <strain evidence="1 2">KCTC43456</strain>
    </source>
</reference>
<protein>
    <submittedName>
        <fullName evidence="1">DUF2642 domain-containing protein</fullName>
    </submittedName>
</protein>
<name>A0AAW9AAQ0_9BACL</name>
<keyword evidence="2" id="KW-1185">Reference proteome</keyword>
<dbReference type="Proteomes" id="UP001271648">
    <property type="component" value="Unassembled WGS sequence"/>
</dbReference>
<organism evidence="1 2">
    <name type="scientific">Sporosarcina thermotolerans</name>
    <dbReference type="NCBI Taxonomy" id="633404"/>
    <lineage>
        <taxon>Bacteria</taxon>
        <taxon>Bacillati</taxon>
        <taxon>Bacillota</taxon>
        <taxon>Bacilli</taxon>
        <taxon>Bacillales</taxon>
        <taxon>Caryophanaceae</taxon>
        <taxon>Sporosarcina</taxon>
    </lineage>
</organism>